<dbReference type="Proteomes" id="UP001589865">
    <property type="component" value="Unassembled WGS sequence"/>
</dbReference>
<dbReference type="Pfam" id="PF00984">
    <property type="entry name" value="UDPG_MGDP_dh"/>
    <property type="match status" value="1"/>
</dbReference>
<dbReference type="SMART" id="SM00984">
    <property type="entry name" value="UDPG_MGDP_dh_C"/>
    <property type="match status" value="1"/>
</dbReference>
<comment type="pathway">
    <text evidence="1">Nucleotide-sugar biosynthesis; UDP-alpha-D-glucuronate biosynthesis; UDP-alpha-D-glucuronate from UDP-alpha-D-glucose: step 1/1.</text>
</comment>
<gene>
    <name evidence="10" type="ORF">ACFFGY_12450</name>
</gene>
<sequence length="435" mass="46694">MRIAMIGAGYVGLVSGACFAEFGVDVHVVDNDADKVAALRDGRIPIYEPGLDRLVEDNVRDGRLHFTTSLHEAVRGADAVFLAVGTPTRRGDGHADLSYVYAAAEQVARAAEGPLVLVTKSTVPVGTGREVQRIVREARPELDIQVASNPEFLREGSAIGDFMRPDRVVIGVEDARAEAVLRRLYRPLNLIETPIVATGIETAELTKYAANAFLAVKISFINQIADLCERVGADVHDVSKGMGLDGRIGRKFLHPGPGFGGSCFPKDTLALSRTAEQHGAPMSIVDATVRYNDDRKLVMAERVIAALGGNAVGKVVAVLGLTFKPETDDMREAASLAVVPRLVEAGATVRAFDPQGSGHARQMMPAGVEFPDSAMAAVRGADAVVLLTEWNEFRAIPPEKLRDAMRGDAVLDLRNAWEPAAMRQAGLRYQSIGRP</sequence>
<dbReference type="SUPFAM" id="SSF52413">
    <property type="entry name" value="UDP-glucose/GDP-mannose dehydrogenase C-terminal domain"/>
    <property type="match status" value="1"/>
</dbReference>
<proteinExistence type="inferred from homology"/>
<dbReference type="InterPro" id="IPR036291">
    <property type="entry name" value="NAD(P)-bd_dom_sf"/>
</dbReference>
<dbReference type="NCBIfam" id="TIGR03026">
    <property type="entry name" value="NDP-sugDHase"/>
    <property type="match status" value="1"/>
</dbReference>
<dbReference type="EMBL" id="JBHLUN010000008">
    <property type="protein sequence ID" value="MFC0409064.1"/>
    <property type="molecule type" value="Genomic_DNA"/>
</dbReference>
<dbReference type="InterPro" id="IPR014026">
    <property type="entry name" value="UDP-Glc/GDP-Man_DH_dimer"/>
</dbReference>
<dbReference type="PANTHER" id="PTHR43750">
    <property type="entry name" value="UDP-GLUCOSE 6-DEHYDROGENASE TUAD"/>
    <property type="match status" value="1"/>
</dbReference>
<organism evidence="10 11">
    <name type="scientific">Roseomonas elaeocarpi</name>
    <dbReference type="NCBI Taxonomy" id="907779"/>
    <lineage>
        <taxon>Bacteria</taxon>
        <taxon>Pseudomonadati</taxon>
        <taxon>Pseudomonadota</taxon>
        <taxon>Alphaproteobacteria</taxon>
        <taxon>Acetobacterales</taxon>
        <taxon>Roseomonadaceae</taxon>
        <taxon>Roseomonas</taxon>
    </lineage>
</organism>
<dbReference type="EC" id="1.1.1.22" evidence="3 8"/>
<comment type="catalytic activity">
    <reaction evidence="7 8">
        <text>UDP-alpha-D-glucose + 2 NAD(+) + H2O = UDP-alpha-D-glucuronate + 2 NADH + 3 H(+)</text>
        <dbReference type="Rhea" id="RHEA:23596"/>
        <dbReference type="ChEBI" id="CHEBI:15377"/>
        <dbReference type="ChEBI" id="CHEBI:15378"/>
        <dbReference type="ChEBI" id="CHEBI:57540"/>
        <dbReference type="ChEBI" id="CHEBI:57945"/>
        <dbReference type="ChEBI" id="CHEBI:58052"/>
        <dbReference type="ChEBI" id="CHEBI:58885"/>
        <dbReference type="EC" id="1.1.1.22"/>
    </reaction>
</comment>
<dbReference type="RefSeq" id="WP_377044814.1">
    <property type="nucleotide sequence ID" value="NZ_JBHLUN010000008.1"/>
</dbReference>
<comment type="similarity">
    <text evidence="2 8">Belongs to the UDP-glucose/GDP-mannose dehydrogenase family.</text>
</comment>
<dbReference type="GO" id="GO:0016491">
    <property type="term" value="F:oxidoreductase activity"/>
    <property type="evidence" value="ECO:0007669"/>
    <property type="project" value="UniProtKB-KW"/>
</dbReference>
<dbReference type="SUPFAM" id="SSF48179">
    <property type="entry name" value="6-phosphogluconate dehydrogenase C-terminal domain-like"/>
    <property type="match status" value="1"/>
</dbReference>
<protein>
    <recommendedName>
        <fullName evidence="4 8">UDP-glucose 6-dehydrogenase</fullName>
        <ecNumber evidence="3 8">1.1.1.22</ecNumber>
    </recommendedName>
</protein>
<dbReference type="PIRSF" id="PIRSF000124">
    <property type="entry name" value="UDPglc_GDPman_dh"/>
    <property type="match status" value="1"/>
</dbReference>
<evidence type="ECO:0000256" key="4">
    <source>
        <dbReference type="ARBA" id="ARBA00015132"/>
    </source>
</evidence>
<feature type="domain" description="UDP-glucose/GDP-mannose dehydrogenase C-terminal" evidence="9">
    <location>
        <begin position="317"/>
        <end position="419"/>
    </location>
</feature>
<evidence type="ECO:0000256" key="6">
    <source>
        <dbReference type="ARBA" id="ARBA00023027"/>
    </source>
</evidence>
<dbReference type="InterPro" id="IPR014027">
    <property type="entry name" value="UDP-Glc/GDP-Man_DH_C"/>
</dbReference>
<comment type="caution">
    <text evidence="10">The sequence shown here is derived from an EMBL/GenBank/DDBJ whole genome shotgun (WGS) entry which is preliminary data.</text>
</comment>
<dbReference type="Gene3D" id="3.40.50.720">
    <property type="entry name" value="NAD(P)-binding Rossmann-like Domain"/>
    <property type="match status" value="2"/>
</dbReference>
<dbReference type="InterPro" id="IPR028357">
    <property type="entry name" value="UDPglc_DH_bac"/>
</dbReference>
<dbReference type="InterPro" id="IPR017476">
    <property type="entry name" value="UDP-Glc/GDP-Man"/>
</dbReference>
<evidence type="ECO:0000256" key="8">
    <source>
        <dbReference type="PIRNR" id="PIRNR000124"/>
    </source>
</evidence>
<evidence type="ECO:0000256" key="2">
    <source>
        <dbReference type="ARBA" id="ARBA00006601"/>
    </source>
</evidence>
<evidence type="ECO:0000313" key="11">
    <source>
        <dbReference type="Proteomes" id="UP001589865"/>
    </source>
</evidence>
<dbReference type="Pfam" id="PF03721">
    <property type="entry name" value="UDPG_MGDP_dh_N"/>
    <property type="match status" value="1"/>
</dbReference>
<keyword evidence="11" id="KW-1185">Reference proteome</keyword>
<dbReference type="PROSITE" id="PS51257">
    <property type="entry name" value="PROKAR_LIPOPROTEIN"/>
    <property type="match status" value="1"/>
</dbReference>
<dbReference type="InterPro" id="IPR036220">
    <property type="entry name" value="UDP-Glc/GDP-Man_DH_C_sf"/>
</dbReference>
<evidence type="ECO:0000256" key="3">
    <source>
        <dbReference type="ARBA" id="ARBA00012954"/>
    </source>
</evidence>
<dbReference type="Pfam" id="PF03720">
    <property type="entry name" value="UDPG_MGDP_dh_C"/>
    <property type="match status" value="1"/>
</dbReference>
<reference evidence="10 11" key="1">
    <citation type="submission" date="2024-09" db="EMBL/GenBank/DDBJ databases">
        <authorList>
            <person name="Sun Q."/>
            <person name="Mori K."/>
        </authorList>
    </citation>
    <scope>NUCLEOTIDE SEQUENCE [LARGE SCALE GENOMIC DNA]</scope>
    <source>
        <strain evidence="10 11">TBRC 5777</strain>
    </source>
</reference>
<evidence type="ECO:0000259" key="9">
    <source>
        <dbReference type="SMART" id="SM00984"/>
    </source>
</evidence>
<keyword evidence="6 8" id="KW-0520">NAD</keyword>
<dbReference type="PANTHER" id="PTHR43750:SF3">
    <property type="entry name" value="UDP-GLUCOSE 6-DEHYDROGENASE TUAD"/>
    <property type="match status" value="1"/>
</dbReference>
<evidence type="ECO:0000256" key="7">
    <source>
        <dbReference type="ARBA" id="ARBA00047473"/>
    </source>
</evidence>
<evidence type="ECO:0000256" key="1">
    <source>
        <dbReference type="ARBA" id="ARBA00004701"/>
    </source>
</evidence>
<keyword evidence="5 8" id="KW-0560">Oxidoreductase</keyword>
<dbReference type="Gene3D" id="1.20.5.100">
    <property type="entry name" value="Cytochrome c1, transmembrane anchor, C-terminal"/>
    <property type="match status" value="1"/>
</dbReference>
<evidence type="ECO:0000256" key="5">
    <source>
        <dbReference type="ARBA" id="ARBA00023002"/>
    </source>
</evidence>
<accession>A0ABV6JTX4</accession>
<dbReference type="InterPro" id="IPR001732">
    <property type="entry name" value="UDP-Glc/GDP-Man_DH_N"/>
</dbReference>
<name>A0ABV6JTX4_9PROT</name>
<evidence type="ECO:0000313" key="10">
    <source>
        <dbReference type="EMBL" id="MFC0409064.1"/>
    </source>
</evidence>
<dbReference type="PIRSF" id="PIRSF500134">
    <property type="entry name" value="UDPglc_DH_bac"/>
    <property type="match status" value="1"/>
</dbReference>
<dbReference type="InterPro" id="IPR008927">
    <property type="entry name" value="6-PGluconate_DH-like_C_sf"/>
</dbReference>
<dbReference type="SUPFAM" id="SSF51735">
    <property type="entry name" value="NAD(P)-binding Rossmann-fold domains"/>
    <property type="match status" value="1"/>
</dbReference>